<dbReference type="KEGG" id="mpro:BJP34_23710"/>
<feature type="transmembrane region" description="Helical" evidence="1">
    <location>
        <begin position="12"/>
        <end position="30"/>
    </location>
</feature>
<dbReference type="PANTHER" id="PTHR43739:SF5">
    <property type="entry name" value="EXO-ALPHA-SIALIDASE"/>
    <property type="match status" value="1"/>
</dbReference>
<evidence type="ECO:0000259" key="2">
    <source>
        <dbReference type="Pfam" id="PF14870"/>
    </source>
</evidence>
<dbReference type="InterPro" id="IPR028203">
    <property type="entry name" value="PSII_CF48-like_dom"/>
</dbReference>
<evidence type="ECO:0000313" key="3">
    <source>
        <dbReference type="EMBL" id="AOX02038.1"/>
    </source>
</evidence>
<evidence type="ECO:0000313" key="4">
    <source>
        <dbReference type="Proteomes" id="UP000177870"/>
    </source>
</evidence>
<proteinExistence type="predicted"/>
<protein>
    <recommendedName>
        <fullName evidence="2">Photosynthesis system II assembly factor Ycf48/Hcf136-like domain-containing protein</fullName>
    </recommendedName>
</protein>
<sequence length="325" mass="35569">MNVEINDMVKNWFIYSIVAITVMGCQPTTIKTNITQSTITGVTNDVTKNNVILSDAPEKWWQKTNIHAMAVSPENPEILYVATHHGLLQRSEAGKWLQVGKTRSNFTSFVAHPKDSGRLYASLHPPSGGKLGFLTSYNQGQHWQLQSLLGVHFLTLAIAPANPKVIYGWAVSGKQGLLGSKDGGKTWNQLPGQGLEDIPHNLVVDPRNPEHLFAATTLGLFESRDGGKSWILVPNSQESLVASLALKSEAEKTVIYGFHILSEDSGGFFKSTDGGKTWEAISSETGDLFLYMAIAPSNPEFLYAANDKNGILQSKDSGKTWQPLF</sequence>
<reference evidence="4" key="1">
    <citation type="submission" date="2016-10" db="EMBL/GenBank/DDBJ databases">
        <title>Comparative genomics uncovers the prolific and rare metabolic potential of the cyanobacterial genus Moorea.</title>
        <authorList>
            <person name="Leao T."/>
            <person name="Castelao G."/>
            <person name="Korobeynikov A."/>
            <person name="Monroe E.A."/>
            <person name="Podell S."/>
            <person name="Glukhov E."/>
            <person name="Allen E."/>
            <person name="Gerwick W.H."/>
            <person name="Gerwick L."/>
        </authorList>
    </citation>
    <scope>NUCLEOTIDE SEQUENCE [LARGE SCALE GENOMIC DNA]</scope>
    <source>
        <strain evidence="4">PAL-8-15-08-1</strain>
    </source>
</reference>
<dbReference type="AlphaFoldDB" id="A0A1D8TWM2"/>
<feature type="domain" description="Photosynthesis system II assembly factor Ycf48/Hcf136-like" evidence="2">
    <location>
        <begin position="141"/>
        <end position="285"/>
    </location>
</feature>
<organism evidence="3 4">
    <name type="scientific">Moorena producens PAL-8-15-08-1</name>
    <dbReference type="NCBI Taxonomy" id="1458985"/>
    <lineage>
        <taxon>Bacteria</taxon>
        <taxon>Bacillati</taxon>
        <taxon>Cyanobacteriota</taxon>
        <taxon>Cyanophyceae</taxon>
        <taxon>Coleofasciculales</taxon>
        <taxon>Coleofasciculaceae</taxon>
        <taxon>Moorena</taxon>
    </lineage>
</organism>
<dbReference type="InterPro" id="IPR054817">
    <property type="entry name" value="Glycosyl_F510_1955-like"/>
</dbReference>
<dbReference type="Pfam" id="PF14870">
    <property type="entry name" value="PSII_BNR"/>
    <property type="match status" value="1"/>
</dbReference>
<keyword evidence="1" id="KW-1133">Transmembrane helix</keyword>
<evidence type="ECO:0000256" key="1">
    <source>
        <dbReference type="SAM" id="Phobius"/>
    </source>
</evidence>
<dbReference type="Gene3D" id="2.130.10.10">
    <property type="entry name" value="YVTN repeat-like/Quinoprotein amine dehydrogenase"/>
    <property type="match status" value="3"/>
</dbReference>
<accession>A0A1D8TWM2</accession>
<dbReference type="InterPro" id="IPR015943">
    <property type="entry name" value="WD40/YVTN_repeat-like_dom_sf"/>
</dbReference>
<dbReference type="RefSeq" id="WP_070394465.1">
    <property type="nucleotide sequence ID" value="NZ_CP017599.1"/>
</dbReference>
<dbReference type="PANTHER" id="PTHR43739">
    <property type="entry name" value="XYLOGLUCANASE (EUROFUNG)"/>
    <property type="match status" value="1"/>
</dbReference>
<keyword evidence="1" id="KW-0812">Transmembrane</keyword>
<gene>
    <name evidence="3" type="ORF">BJP34_23710</name>
</gene>
<dbReference type="GO" id="GO:0010411">
    <property type="term" value="P:xyloglucan metabolic process"/>
    <property type="evidence" value="ECO:0007669"/>
    <property type="project" value="TreeGrafter"/>
</dbReference>
<dbReference type="Proteomes" id="UP000177870">
    <property type="component" value="Chromosome"/>
</dbReference>
<dbReference type="NCBIfam" id="NF045728">
    <property type="entry name" value="glycosyl_F510_1955"/>
    <property type="match status" value="1"/>
</dbReference>
<dbReference type="InterPro" id="IPR052025">
    <property type="entry name" value="Xyloglucanase_GH74"/>
</dbReference>
<name>A0A1D8TWM2_9CYAN</name>
<keyword evidence="1" id="KW-0472">Membrane</keyword>
<dbReference type="OrthoDB" id="9757947at2"/>
<dbReference type="EMBL" id="CP017599">
    <property type="protein sequence ID" value="AOX02038.1"/>
    <property type="molecule type" value="Genomic_DNA"/>
</dbReference>
<dbReference type="SUPFAM" id="SSF110296">
    <property type="entry name" value="Oligoxyloglucan reducing end-specific cellobiohydrolase"/>
    <property type="match status" value="1"/>
</dbReference>
<dbReference type="STRING" id="1458985.BJP34_23710"/>